<sequence>MPKTSPLHSILTSGWSRTLEHFIPKYSWSFELIDISLPHRPISGHTKLQKNLPLDPKIGGDFSFLFFAPMLTYVYYKLHFFGETFPMTIRCLNNPLQDSHGCRA</sequence>
<comment type="caution">
    <text evidence="1">The sequence shown here is derived from an EMBL/GenBank/DDBJ whole genome shotgun (WGS) entry which is preliminary data.</text>
</comment>
<dbReference type="EMBL" id="BMAW01104991">
    <property type="protein sequence ID" value="GFT17310.1"/>
    <property type="molecule type" value="Genomic_DNA"/>
</dbReference>
<evidence type="ECO:0000313" key="1">
    <source>
        <dbReference type="EMBL" id="GFT17310.1"/>
    </source>
</evidence>
<reference evidence="1" key="1">
    <citation type="submission" date="2020-08" db="EMBL/GenBank/DDBJ databases">
        <title>Multicomponent nature underlies the extraordinary mechanical properties of spider dragline silk.</title>
        <authorList>
            <person name="Kono N."/>
            <person name="Nakamura H."/>
            <person name="Mori M."/>
            <person name="Yoshida Y."/>
            <person name="Ohtoshi R."/>
            <person name="Malay A.D."/>
            <person name="Moran D.A.P."/>
            <person name="Tomita M."/>
            <person name="Numata K."/>
            <person name="Arakawa K."/>
        </authorList>
    </citation>
    <scope>NUCLEOTIDE SEQUENCE</scope>
</reference>
<evidence type="ECO:0000313" key="2">
    <source>
        <dbReference type="Proteomes" id="UP000887013"/>
    </source>
</evidence>
<accession>A0A8X6TJJ3</accession>
<organism evidence="1 2">
    <name type="scientific">Nephila pilipes</name>
    <name type="common">Giant wood spider</name>
    <name type="synonym">Nephila maculata</name>
    <dbReference type="NCBI Taxonomy" id="299642"/>
    <lineage>
        <taxon>Eukaryota</taxon>
        <taxon>Metazoa</taxon>
        <taxon>Ecdysozoa</taxon>
        <taxon>Arthropoda</taxon>
        <taxon>Chelicerata</taxon>
        <taxon>Arachnida</taxon>
        <taxon>Araneae</taxon>
        <taxon>Araneomorphae</taxon>
        <taxon>Entelegynae</taxon>
        <taxon>Araneoidea</taxon>
        <taxon>Nephilidae</taxon>
        <taxon>Nephila</taxon>
    </lineage>
</organism>
<dbReference type="Proteomes" id="UP000887013">
    <property type="component" value="Unassembled WGS sequence"/>
</dbReference>
<gene>
    <name evidence="1" type="ORF">NPIL_535931</name>
</gene>
<protein>
    <submittedName>
        <fullName evidence="1">Uncharacterized protein</fullName>
    </submittedName>
</protein>
<dbReference type="AlphaFoldDB" id="A0A8X6TJJ3"/>
<keyword evidence="2" id="KW-1185">Reference proteome</keyword>
<proteinExistence type="predicted"/>
<name>A0A8X6TJJ3_NEPPI</name>